<dbReference type="PANTHER" id="PTHR45969">
    <property type="entry name" value="RING ZINC FINGER PROTEIN-RELATED"/>
    <property type="match status" value="1"/>
</dbReference>
<evidence type="ECO:0000259" key="6">
    <source>
        <dbReference type="PROSITE" id="PS50089"/>
    </source>
</evidence>
<dbReference type="GO" id="GO:0008270">
    <property type="term" value="F:zinc ion binding"/>
    <property type="evidence" value="ECO:0007669"/>
    <property type="project" value="UniProtKB-KW"/>
</dbReference>
<dbReference type="Gene3D" id="3.30.40.10">
    <property type="entry name" value="Zinc/RING finger domain, C3HC4 (zinc finger)"/>
    <property type="match status" value="1"/>
</dbReference>
<dbReference type="Proteomes" id="UP001497516">
    <property type="component" value="Chromosome 7"/>
</dbReference>
<evidence type="ECO:0000256" key="3">
    <source>
        <dbReference type="ARBA" id="ARBA00022833"/>
    </source>
</evidence>
<sequence length="173" mass="19930">MGFPVGYTEIFMPKIFVRILYFLGFLRGIFISVSTFLGLSDFIDPAAADDIWQDYSPPSQSTMTIQHHHHMQNPPPPPTTAMIRDILPVVKFEDLGGDRPESCAVCLYEFGRRDDVRWLESCRHVFHRACLDCWMDQERSTCPLCRMSFAPGELDRRSWATVGNVGKRRRLIC</sequence>
<keyword evidence="1" id="KW-0479">Metal-binding</keyword>
<dbReference type="SMART" id="SM00184">
    <property type="entry name" value="RING"/>
    <property type="match status" value="1"/>
</dbReference>
<protein>
    <recommendedName>
        <fullName evidence="6">RING-type domain-containing protein</fullName>
    </recommendedName>
</protein>
<gene>
    <name evidence="7" type="ORF">LTRI10_LOCUS39092</name>
</gene>
<proteinExistence type="predicted"/>
<dbReference type="InterPro" id="IPR013083">
    <property type="entry name" value="Znf_RING/FYVE/PHD"/>
</dbReference>
<dbReference type="PANTHER" id="PTHR45969:SF10">
    <property type="entry name" value="BRASSINOSTEROID-RESPONSIVE RING PROTEIN 1"/>
    <property type="match status" value="1"/>
</dbReference>
<feature type="transmembrane region" description="Helical" evidence="5">
    <location>
        <begin position="20"/>
        <end position="39"/>
    </location>
</feature>
<dbReference type="GO" id="GO:0016567">
    <property type="term" value="P:protein ubiquitination"/>
    <property type="evidence" value="ECO:0007669"/>
    <property type="project" value="TreeGrafter"/>
</dbReference>
<dbReference type="SUPFAM" id="SSF57850">
    <property type="entry name" value="RING/U-box"/>
    <property type="match status" value="1"/>
</dbReference>
<dbReference type="Pfam" id="PF13639">
    <property type="entry name" value="zf-RING_2"/>
    <property type="match status" value="1"/>
</dbReference>
<feature type="domain" description="RING-type" evidence="6">
    <location>
        <begin position="103"/>
        <end position="146"/>
    </location>
</feature>
<evidence type="ECO:0000256" key="2">
    <source>
        <dbReference type="ARBA" id="ARBA00022771"/>
    </source>
</evidence>
<name>A0AAV2FKW5_9ROSI</name>
<dbReference type="GO" id="GO:0061630">
    <property type="term" value="F:ubiquitin protein ligase activity"/>
    <property type="evidence" value="ECO:0007669"/>
    <property type="project" value="TreeGrafter"/>
</dbReference>
<dbReference type="PROSITE" id="PS50089">
    <property type="entry name" value="ZF_RING_2"/>
    <property type="match status" value="1"/>
</dbReference>
<reference evidence="7 8" key="1">
    <citation type="submission" date="2024-04" db="EMBL/GenBank/DDBJ databases">
        <authorList>
            <person name="Fracassetti M."/>
        </authorList>
    </citation>
    <scope>NUCLEOTIDE SEQUENCE [LARGE SCALE GENOMIC DNA]</scope>
</reference>
<accession>A0AAV2FKW5</accession>
<keyword evidence="8" id="KW-1185">Reference proteome</keyword>
<keyword evidence="5" id="KW-0812">Transmembrane</keyword>
<dbReference type="InterPro" id="IPR001841">
    <property type="entry name" value="Znf_RING"/>
</dbReference>
<organism evidence="7 8">
    <name type="scientific">Linum trigynum</name>
    <dbReference type="NCBI Taxonomy" id="586398"/>
    <lineage>
        <taxon>Eukaryota</taxon>
        <taxon>Viridiplantae</taxon>
        <taxon>Streptophyta</taxon>
        <taxon>Embryophyta</taxon>
        <taxon>Tracheophyta</taxon>
        <taxon>Spermatophyta</taxon>
        <taxon>Magnoliopsida</taxon>
        <taxon>eudicotyledons</taxon>
        <taxon>Gunneridae</taxon>
        <taxon>Pentapetalae</taxon>
        <taxon>rosids</taxon>
        <taxon>fabids</taxon>
        <taxon>Malpighiales</taxon>
        <taxon>Linaceae</taxon>
        <taxon>Linum</taxon>
    </lineage>
</organism>
<keyword evidence="5" id="KW-1133">Transmembrane helix</keyword>
<evidence type="ECO:0000313" key="8">
    <source>
        <dbReference type="Proteomes" id="UP001497516"/>
    </source>
</evidence>
<keyword evidence="5" id="KW-0472">Membrane</keyword>
<evidence type="ECO:0000313" key="7">
    <source>
        <dbReference type="EMBL" id="CAL1398883.1"/>
    </source>
</evidence>
<evidence type="ECO:0000256" key="1">
    <source>
        <dbReference type="ARBA" id="ARBA00022723"/>
    </source>
</evidence>
<keyword evidence="3" id="KW-0862">Zinc</keyword>
<dbReference type="EMBL" id="OZ034820">
    <property type="protein sequence ID" value="CAL1398883.1"/>
    <property type="molecule type" value="Genomic_DNA"/>
</dbReference>
<keyword evidence="2 4" id="KW-0863">Zinc-finger</keyword>
<evidence type="ECO:0000256" key="5">
    <source>
        <dbReference type="SAM" id="Phobius"/>
    </source>
</evidence>
<evidence type="ECO:0000256" key="4">
    <source>
        <dbReference type="PROSITE-ProRule" id="PRU00175"/>
    </source>
</evidence>
<dbReference type="AlphaFoldDB" id="A0AAV2FKW5"/>